<sequence length="403" mass="44525">MKLTLTLWQRLLGLLPGELTVHETEWLISPQQHMPLMAQRRAVIIINRARLFAMLFALLTPLWIAVDVVALPMELAAQLAGMRLMATAAFAWLVFGHHSDGTLRHAYRAMATLFAIPTLFYIASHLLLTRYHLQGLSAAIGTGYAFLPFVLLAGFAIFPLTLLESATFASPILIADGLAWLLQWQVIDWPSFSGAFWLLTLISAVATLASMSQLAFMIALVNQAVRDTLTGCFSRRSAEEMLDLQFTLAQRARRPLSVAFIDLDHFKSINDKHGHEAGDRALQSLTQAIGDTLRHGDILTRWGGEEFLLLMPETDRQQAQQALARLRRHGLGRRPDGSPLTASIGLTESQADQAASWQQLVEIADARMYRAKQQGRDRVVAADDEAPPAAAPADVPELLAQPL</sequence>
<dbReference type="InterPro" id="IPR043128">
    <property type="entry name" value="Rev_trsase/Diguanyl_cyclase"/>
</dbReference>
<feature type="transmembrane region" description="Helical" evidence="3">
    <location>
        <begin position="195"/>
        <end position="221"/>
    </location>
</feature>
<keyword evidence="3" id="KW-1133">Transmembrane helix</keyword>
<dbReference type="EMBL" id="FXAG01000031">
    <property type="protein sequence ID" value="SMF54398.1"/>
    <property type="molecule type" value="Genomic_DNA"/>
</dbReference>
<dbReference type="InterPro" id="IPR029787">
    <property type="entry name" value="Nucleotide_cyclase"/>
</dbReference>
<dbReference type="PANTHER" id="PTHR45138:SF24">
    <property type="entry name" value="DIGUANYLATE CYCLASE DGCC-RELATED"/>
    <property type="match status" value="1"/>
</dbReference>
<dbReference type="SUPFAM" id="SSF55073">
    <property type="entry name" value="Nucleotide cyclase"/>
    <property type="match status" value="1"/>
</dbReference>
<dbReference type="PANTHER" id="PTHR45138">
    <property type="entry name" value="REGULATORY COMPONENTS OF SENSORY TRANSDUCTION SYSTEM"/>
    <property type="match status" value="1"/>
</dbReference>
<keyword evidence="3" id="KW-0812">Transmembrane</keyword>
<dbReference type="InterPro" id="IPR050469">
    <property type="entry name" value="Diguanylate_Cyclase"/>
</dbReference>
<dbReference type="AlphaFoldDB" id="A0A1Y6CCC8"/>
<dbReference type="STRING" id="1123014.SAMN02745746_03872"/>
<feature type="transmembrane region" description="Helical" evidence="3">
    <location>
        <begin position="134"/>
        <end position="158"/>
    </location>
</feature>
<dbReference type="Proteomes" id="UP000192920">
    <property type="component" value="Unassembled WGS sequence"/>
</dbReference>
<keyword evidence="6" id="KW-1185">Reference proteome</keyword>
<feature type="transmembrane region" description="Helical" evidence="3">
    <location>
        <begin position="165"/>
        <end position="183"/>
    </location>
</feature>
<organism evidence="5 6">
    <name type="scientific">Pseudogulbenkiania subflava DSM 22618</name>
    <dbReference type="NCBI Taxonomy" id="1123014"/>
    <lineage>
        <taxon>Bacteria</taxon>
        <taxon>Pseudomonadati</taxon>
        <taxon>Pseudomonadota</taxon>
        <taxon>Betaproteobacteria</taxon>
        <taxon>Neisseriales</taxon>
        <taxon>Chromobacteriaceae</taxon>
        <taxon>Pseudogulbenkiania</taxon>
    </lineage>
</organism>
<reference evidence="6" key="1">
    <citation type="submission" date="2017-04" db="EMBL/GenBank/DDBJ databases">
        <authorList>
            <person name="Varghese N."/>
            <person name="Submissions S."/>
        </authorList>
    </citation>
    <scope>NUCLEOTIDE SEQUENCE [LARGE SCALE GENOMIC DNA]</scope>
    <source>
        <strain evidence="6">DSM 22618</strain>
    </source>
</reference>
<accession>A0A1Y6CCC8</accession>
<dbReference type="Gene3D" id="3.30.70.270">
    <property type="match status" value="1"/>
</dbReference>
<evidence type="ECO:0000259" key="4">
    <source>
        <dbReference type="PROSITE" id="PS50887"/>
    </source>
</evidence>
<dbReference type="GO" id="GO:0052621">
    <property type="term" value="F:diguanylate cyclase activity"/>
    <property type="evidence" value="ECO:0007669"/>
    <property type="project" value="UniProtKB-EC"/>
</dbReference>
<feature type="transmembrane region" description="Helical" evidence="3">
    <location>
        <begin position="75"/>
        <end position="95"/>
    </location>
</feature>
<dbReference type="InterPro" id="IPR000160">
    <property type="entry name" value="GGDEF_dom"/>
</dbReference>
<evidence type="ECO:0000256" key="3">
    <source>
        <dbReference type="SAM" id="Phobius"/>
    </source>
</evidence>
<dbReference type="CDD" id="cd01949">
    <property type="entry name" value="GGDEF"/>
    <property type="match status" value="1"/>
</dbReference>
<evidence type="ECO:0000313" key="5">
    <source>
        <dbReference type="EMBL" id="SMF54398.1"/>
    </source>
</evidence>
<evidence type="ECO:0000313" key="6">
    <source>
        <dbReference type="Proteomes" id="UP000192920"/>
    </source>
</evidence>
<protein>
    <recommendedName>
        <fullName evidence="1">diguanylate cyclase</fullName>
        <ecNumber evidence="1">2.7.7.65</ecNumber>
    </recommendedName>
</protein>
<dbReference type="GO" id="GO:1902201">
    <property type="term" value="P:negative regulation of bacterial-type flagellum-dependent cell motility"/>
    <property type="evidence" value="ECO:0007669"/>
    <property type="project" value="TreeGrafter"/>
</dbReference>
<dbReference type="GO" id="GO:0043709">
    <property type="term" value="P:cell adhesion involved in single-species biofilm formation"/>
    <property type="evidence" value="ECO:0007669"/>
    <property type="project" value="TreeGrafter"/>
</dbReference>
<gene>
    <name evidence="5" type="ORF">SAMN02745746_03872</name>
</gene>
<evidence type="ECO:0000256" key="2">
    <source>
        <dbReference type="SAM" id="MobiDB-lite"/>
    </source>
</evidence>
<dbReference type="RefSeq" id="WP_085277848.1">
    <property type="nucleotide sequence ID" value="NZ_FXAG01000031.1"/>
</dbReference>
<keyword evidence="3" id="KW-0472">Membrane</keyword>
<feature type="transmembrane region" description="Helical" evidence="3">
    <location>
        <begin position="107"/>
        <end position="128"/>
    </location>
</feature>
<evidence type="ECO:0000256" key="1">
    <source>
        <dbReference type="ARBA" id="ARBA00012528"/>
    </source>
</evidence>
<feature type="domain" description="GGDEF" evidence="4">
    <location>
        <begin position="254"/>
        <end position="384"/>
    </location>
</feature>
<dbReference type="NCBIfam" id="TIGR00254">
    <property type="entry name" value="GGDEF"/>
    <property type="match status" value="1"/>
</dbReference>
<feature type="region of interest" description="Disordered" evidence="2">
    <location>
        <begin position="374"/>
        <end position="403"/>
    </location>
</feature>
<dbReference type="SMART" id="SM00267">
    <property type="entry name" value="GGDEF"/>
    <property type="match status" value="1"/>
</dbReference>
<feature type="compositionally biased region" description="Low complexity" evidence="2">
    <location>
        <begin position="387"/>
        <end position="403"/>
    </location>
</feature>
<proteinExistence type="predicted"/>
<feature type="transmembrane region" description="Helical" evidence="3">
    <location>
        <begin position="49"/>
        <end position="69"/>
    </location>
</feature>
<dbReference type="EC" id="2.7.7.65" evidence="1"/>
<dbReference type="PROSITE" id="PS50887">
    <property type="entry name" value="GGDEF"/>
    <property type="match status" value="1"/>
</dbReference>
<dbReference type="Pfam" id="PF00990">
    <property type="entry name" value="GGDEF"/>
    <property type="match status" value="1"/>
</dbReference>
<dbReference type="FunFam" id="3.30.70.270:FF:000001">
    <property type="entry name" value="Diguanylate cyclase domain protein"/>
    <property type="match status" value="1"/>
</dbReference>
<dbReference type="GO" id="GO:0005886">
    <property type="term" value="C:plasma membrane"/>
    <property type="evidence" value="ECO:0007669"/>
    <property type="project" value="TreeGrafter"/>
</dbReference>
<name>A0A1Y6CCC8_9NEIS</name>